<reference evidence="6 7" key="1">
    <citation type="submission" date="2013-07" db="EMBL/GenBank/DDBJ databases">
        <title>Comparative Genomic and Metabolomic Analysis of Twelve Strains of Pseudoalteromonas luteoviolacea.</title>
        <authorList>
            <person name="Vynne N.G."/>
            <person name="Mansson M."/>
            <person name="Gram L."/>
        </authorList>
    </citation>
    <scope>NUCLEOTIDE SEQUENCE [LARGE SCALE GENOMIC DNA]</scope>
    <source>
        <strain evidence="6 7">DSM 6061</strain>
    </source>
</reference>
<dbReference type="EMBL" id="AUYB01000126">
    <property type="protein sequence ID" value="KZN32986.1"/>
    <property type="molecule type" value="Genomic_DNA"/>
</dbReference>
<feature type="active site" description="Proton acceptor" evidence="3">
    <location>
        <position position="185"/>
    </location>
</feature>
<evidence type="ECO:0000256" key="5">
    <source>
        <dbReference type="RuleBase" id="RU004508"/>
    </source>
</evidence>
<dbReference type="SUPFAM" id="SSF53383">
    <property type="entry name" value="PLP-dependent transferases"/>
    <property type="match status" value="1"/>
</dbReference>
<comment type="similarity">
    <text evidence="2 5">Belongs to the DegT/DnrJ/EryC1 family.</text>
</comment>
<name>A0A161ZUG8_9GAMM</name>
<dbReference type="PIRSF" id="PIRSF000390">
    <property type="entry name" value="PLP_StrS"/>
    <property type="match status" value="1"/>
</dbReference>
<evidence type="ECO:0008006" key="8">
    <source>
        <dbReference type="Google" id="ProtNLM"/>
    </source>
</evidence>
<evidence type="ECO:0000313" key="7">
    <source>
        <dbReference type="Proteomes" id="UP000076643"/>
    </source>
</evidence>
<organism evidence="6 7">
    <name type="scientific">Pseudoalteromonas luteoviolacea DSM 6061</name>
    <dbReference type="NCBI Taxonomy" id="1365250"/>
    <lineage>
        <taxon>Bacteria</taxon>
        <taxon>Pseudomonadati</taxon>
        <taxon>Pseudomonadota</taxon>
        <taxon>Gammaproteobacteria</taxon>
        <taxon>Alteromonadales</taxon>
        <taxon>Pseudoalteromonadaceae</taxon>
        <taxon>Pseudoalteromonas</taxon>
    </lineage>
</organism>
<dbReference type="GO" id="GO:0000271">
    <property type="term" value="P:polysaccharide biosynthetic process"/>
    <property type="evidence" value="ECO:0007669"/>
    <property type="project" value="TreeGrafter"/>
</dbReference>
<dbReference type="GO" id="GO:0008483">
    <property type="term" value="F:transaminase activity"/>
    <property type="evidence" value="ECO:0007669"/>
    <property type="project" value="TreeGrafter"/>
</dbReference>
<evidence type="ECO:0000256" key="4">
    <source>
        <dbReference type="PIRSR" id="PIRSR000390-2"/>
    </source>
</evidence>
<comment type="caution">
    <text evidence="6">The sequence shown here is derived from an EMBL/GenBank/DDBJ whole genome shotgun (WGS) entry which is preliminary data.</text>
</comment>
<dbReference type="PATRIC" id="fig|1365250.3.peg.4015"/>
<dbReference type="InterPro" id="IPR015424">
    <property type="entry name" value="PyrdxlP-dep_Trfase"/>
</dbReference>
<protein>
    <recommendedName>
        <fullName evidence="8">Aminotransferase DegT</fullName>
    </recommendedName>
</protein>
<dbReference type="InterPro" id="IPR015421">
    <property type="entry name" value="PyrdxlP-dep_Trfase_major"/>
</dbReference>
<feature type="modified residue" description="N6-(pyridoxal phosphate)lysine" evidence="4">
    <location>
        <position position="185"/>
    </location>
</feature>
<evidence type="ECO:0000256" key="1">
    <source>
        <dbReference type="ARBA" id="ARBA00022898"/>
    </source>
</evidence>
<dbReference type="Proteomes" id="UP000076643">
    <property type="component" value="Unassembled WGS sequence"/>
</dbReference>
<dbReference type="Gene3D" id="3.40.640.10">
    <property type="entry name" value="Type I PLP-dependent aspartate aminotransferase-like (Major domain)"/>
    <property type="match status" value="1"/>
</dbReference>
<dbReference type="RefSeq" id="WP_063365802.1">
    <property type="nucleotide sequence ID" value="NZ_AQHB01000016.1"/>
</dbReference>
<dbReference type="Pfam" id="PF01041">
    <property type="entry name" value="DegT_DnrJ_EryC1"/>
    <property type="match status" value="1"/>
</dbReference>
<keyword evidence="7" id="KW-1185">Reference proteome</keyword>
<dbReference type="GO" id="GO:0030170">
    <property type="term" value="F:pyridoxal phosphate binding"/>
    <property type="evidence" value="ECO:0007669"/>
    <property type="project" value="TreeGrafter"/>
</dbReference>
<accession>A0A161ZUG8</accession>
<evidence type="ECO:0000256" key="3">
    <source>
        <dbReference type="PIRSR" id="PIRSR000390-1"/>
    </source>
</evidence>
<proteinExistence type="inferred from homology"/>
<gene>
    <name evidence="6" type="ORF">N475_20920</name>
</gene>
<dbReference type="PANTHER" id="PTHR30244:SF9">
    <property type="entry name" value="PROTEIN RV3402C"/>
    <property type="match status" value="1"/>
</dbReference>
<keyword evidence="1 4" id="KW-0663">Pyridoxal phosphate</keyword>
<sequence>MIFVTSPYLPPIEKYMKYVEGIYDRNWLTNNGPLVKELTVRLEEKLGVQNLLLTSSGTMALQIAFKIKNLANKKVTTTPFTFQATYSALEWQGANVDFCDVNKSTWNLDSDLLEKQLASGHRPNCIVPVHTFGNPCNVEHLAKLQSQYGFDVIYDSAHAVTTKTDDGKSILEHGDINCFSLHATKLFHTVEGGGITFKEADELALAQKMINFGLDGEDAASPGINGKLSEFHAAMGLAILDDLSKIEEDRQQQKDLYLKLLESKVEFQQLPLDGKISPSYMPVLFNSETELLNTLSQFNDKGIYPRRYFHPAIHQMQCVKSQGKTWQLPIAEHISQRVLCLPLFFGQPKSQIEEICSFVK</sequence>
<evidence type="ECO:0000256" key="2">
    <source>
        <dbReference type="ARBA" id="ARBA00037999"/>
    </source>
</evidence>
<dbReference type="InterPro" id="IPR000653">
    <property type="entry name" value="DegT/StrS_aminotransferase"/>
</dbReference>
<dbReference type="PANTHER" id="PTHR30244">
    <property type="entry name" value="TRANSAMINASE"/>
    <property type="match status" value="1"/>
</dbReference>
<dbReference type="AlphaFoldDB" id="A0A161ZUG8"/>
<evidence type="ECO:0000313" key="6">
    <source>
        <dbReference type="EMBL" id="KZN32986.1"/>
    </source>
</evidence>